<name>A0ABQ5JTA1_9EUKA</name>
<evidence type="ECO:0000259" key="11">
    <source>
        <dbReference type="Pfam" id="PF17767"/>
    </source>
</evidence>
<dbReference type="PIRSF" id="PIRSF000484">
    <property type="entry name" value="NAPRT"/>
    <property type="match status" value="1"/>
</dbReference>
<dbReference type="EMBL" id="BQXS01011751">
    <property type="protein sequence ID" value="GKT16350.1"/>
    <property type="molecule type" value="Genomic_DNA"/>
</dbReference>
<dbReference type="NCBIfam" id="TIGR01513">
    <property type="entry name" value="NAPRTase_put"/>
    <property type="match status" value="1"/>
</dbReference>
<gene>
    <name evidence="13" type="ORF">ADUPG1_010901</name>
</gene>
<dbReference type="Gene3D" id="3.20.20.70">
    <property type="entry name" value="Aldolase class I"/>
    <property type="match status" value="1"/>
</dbReference>
<comment type="catalytic activity">
    <reaction evidence="9 10">
        <text>5-phospho-alpha-D-ribose 1-diphosphate + nicotinate + ATP + H2O = nicotinate beta-D-ribonucleotide + ADP + phosphate + diphosphate</text>
        <dbReference type="Rhea" id="RHEA:36163"/>
        <dbReference type="ChEBI" id="CHEBI:15377"/>
        <dbReference type="ChEBI" id="CHEBI:30616"/>
        <dbReference type="ChEBI" id="CHEBI:32544"/>
        <dbReference type="ChEBI" id="CHEBI:33019"/>
        <dbReference type="ChEBI" id="CHEBI:43474"/>
        <dbReference type="ChEBI" id="CHEBI:57502"/>
        <dbReference type="ChEBI" id="CHEBI:58017"/>
        <dbReference type="ChEBI" id="CHEBI:456216"/>
        <dbReference type="EC" id="6.3.4.21"/>
    </reaction>
</comment>
<dbReference type="Pfam" id="PF17956">
    <property type="entry name" value="NAPRTase_C"/>
    <property type="match status" value="1"/>
</dbReference>
<comment type="caution">
    <text evidence="13">The sequence shown here is derived from an EMBL/GenBank/DDBJ whole genome shotgun (WGS) entry which is preliminary data.</text>
</comment>
<dbReference type="EC" id="6.3.4.21" evidence="3 10"/>
<keyword evidence="14" id="KW-1185">Reference proteome</keyword>
<evidence type="ECO:0000256" key="2">
    <source>
        <dbReference type="ARBA" id="ARBA00010897"/>
    </source>
</evidence>
<dbReference type="PANTHER" id="PTHR11098:SF1">
    <property type="entry name" value="NICOTINATE PHOSPHORIBOSYLTRANSFERASE"/>
    <property type="match status" value="1"/>
</dbReference>
<dbReference type="SUPFAM" id="SSF51690">
    <property type="entry name" value="Nicotinate/Quinolinate PRTase C-terminal domain-like"/>
    <property type="match status" value="1"/>
</dbReference>
<keyword evidence="6 10" id="KW-0662">Pyridine nucleotide biosynthesis</keyword>
<accession>A0ABQ5JTA1</accession>
<comment type="pathway">
    <text evidence="1 10">Cofactor biosynthesis; NAD(+) biosynthesis; nicotinate D-ribonucleotide from nicotinate: step 1/1.</text>
</comment>
<dbReference type="Gene3D" id="3.20.140.10">
    <property type="entry name" value="nicotinate phosphoribosyltransferase"/>
    <property type="match status" value="2"/>
</dbReference>
<keyword evidence="13" id="KW-0328">Glycosyltransferase</keyword>
<reference evidence="13" key="1">
    <citation type="submission" date="2022-03" db="EMBL/GenBank/DDBJ databases">
        <title>Draft genome sequence of Aduncisulcus paluster, a free-living microaerophilic Fornicata.</title>
        <authorList>
            <person name="Yuyama I."/>
            <person name="Kume K."/>
            <person name="Tamura T."/>
            <person name="Inagaki Y."/>
            <person name="Hashimoto T."/>
        </authorList>
    </citation>
    <scope>NUCLEOTIDE SEQUENCE</scope>
    <source>
        <strain evidence="13">NY0171</strain>
    </source>
</reference>
<evidence type="ECO:0000313" key="14">
    <source>
        <dbReference type="Proteomes" id="UP001057375"/>
    </source>
</evidence>
<evidence type="ECO:0000313" key="13">
    <source>
        <dbReference type="EMBL" id="GKT16350.1"/>
    </source>
</evidence>
<evidence type="ECO:0000259" key="12">
    <source>
        <dbReference type="Pfam" id="PF17956"/>
    </source>
</evidence>
<evidence type="ECO:0000256" key="1">
    <source>
        <dbReference type="ARBA" id="ARBA00004952"/>
    </source>
</evidence>
<dbReference type="InterPro" id="IPR006405">
    <property type="entry name" value="Nic_PRibTrfase_pncB"/>
</dbReference>
<dbReference type="PANTHER" id="PTHR11098">
    <property type="entry name" value="NICOTINATE PHOSPHORIBOSYLTRANSFERASE"/>
    <property type="match status" value="1"/>
</dbReference>
<proteinExistence type="inferred from homology"/>
<dbReference type="InterPro" id="IPR041619">
    <property type="entry name" value="NAPRTase_C"/>
</dbReference>
<keyword evidence="4" id="KW-0597">Phosphoprotein</keyword>
<comment type="similarity">
    <text evidence="2 10">Belongs to the NAPRTase family.</text>
</comment>
<comment type="PTM">
    <text evidence="10">Transiently phosphorylated on a His residue during the reaction cycle. Phosphorylation strongly increases the affinity for substrates and increases the rate of nicotinate D-ribonucleotide production. Dephosphorylation regenerates the low-affinity form of the enzyme, leading to product release.</text>
</comment>
<dbReference type="Pfam" id="PF17767">
    <property type="entry name" value="NAPRTase_N"/>
    <property type="match status" value="1"/>
</dbReference>
<dbReference type="InterPro" id="IPR013785">
    <property type="entry name" value="Aldolase_TIM"/>
</dbReference>
<evidence type="ECO:0000256" key="10">
    <source>
        <dbReference type="RuleBase" id="RU365100"/>
    </source>
</evidence>
<evidence type="ECO:0000256" key="3">
    <source>
        <dbReference type="ARBA" id="ARBA00013236"/>
    </source>
</evidence>
<dbReference type="InterPro" id="IPR007229">
    <property type="entry name" value="Nic_PRibTrfase-Fam"/>
</dbReference>
<keyword evidence="5 10" id="KW-0436">Ligase</keyword>
<sequence>MPEDYKCRNTLVDSLLTDLYQITMAYAYWKNGCAHKHSVFEAFFRKNPFKGEFTIFAGLDEVMRFISDFKFTKEQLDFLKTLLPHAEDEFFEYLSTVSGKDLSIYAIDEGTIVFPRLPLIRVEGPLAVAQLVETTILNLINFPSLITTNAARLRLAAGADKTLLEFGLRRAQGPDGACSASKYSYLGGFDATSNVQVAKLDGIKCSGTHAHSFILAYSCVDELKTRKMKPKVKLSEEKLPSPSSSLGSPCKEDEVDFVDLVFSMREKLGFEHTNTSELVAFIAYAQAFPDGFLALVDTYNTLTSGVPNYLCVACALSFLGYQPIGVRLDSGDLAYLSKASRALIDNIADKFDFPKLRLSKIVASNDISEEVLHSLNGQGHAIDVFGIGTKLVTCSGQPALGCVYKLVEIEGKPRIKLSQVRSKMTLPCSKQVYRLCGKKGTAVLDLMGVEDKEFPKVGGQTLCIHPTDETRRVYVCPTEIVKLVSPYWIKGEFVKKMPTLAELKSYVASNIKLIREDHKRPLNPTPYKVSVSVELHGIIRDLWIQESPVSTLE</sequence>
<evidence type="ECO:0000256" key="7">
    <source>
        <dbReference type="ARBA" id="ARBA00022679"/>
    </source>
</evidence>
<comment type="function">
    <text evidence="8">Catalyzes the first step in the biosynthesis of NAD from nicotinic acid, the ATP-dependent synthesis of beta-nicotinate D-ribonucleotide from nicotinate and 5-phospho-D-ribose 1-phosphate. Helps prevent cellular oxidative stress via its role in NAD biosynthesis.</text>
</comment>
<dbReference type="InterPro" id="IPR036068">
    <property type="entry name" value="Nicotinate_pribotase-like_C"/>
</dbReference>
<evidence type="ECO:0000256" key="6">
    <source>
        <dbReference type="ARBA" id="ARBA00022642"/>
    </source>
</evidence>
<dbReference type="GO" id="GO:0016757">
    <property type="term" value="F:glycosyltransferase activity"/>
    <property type="evidence" value="ECO:0007669"/>
    <property type="project" value="UniProtKB-KW"/>
</dbReference>
<evidence type="ECO:0000256" key="8">
    <source>
        <dbReference type="ARBA" id="ARBA00023426"/>
    </source>
</evidence>
<feature type="domain" description="Nicotinate phosphoribosyltransferase N-terminal" evidence="11">
    <location>
        <begin position="15"/>
        <end position="141"/>
    </location>
</feature>
<evidence type="ECO:0000256" key="4">
    <source>
        <dbReference type="ARBA" id="ARBA00022553"/>
    </source>
</evidence>
<organism evidence="13 14">
    <name type="scientific">Aduncisulcus paluster</name>
    <dbReference type="NCBI Taxonomy" id="2918883"/>
    <lineage>
        <taxon>Eukaryota</taxon>
        <taxon>Metamonada</taxon>
        <taxon>Carpediemonas-like organisms</taxon>
        <taxon>Aduncisulcus</taxon>
    </lineage>
</organism>
<evidence type="ECO:0000256" key="9">
    <source>
        <dbReference type="ARBA" id="ARBA00048668"/>
    </source>
</evidence>
<dbReference type="InterPro" id="IPR040727">
    <property type="entry name" value="NAPRTase_N"/>
</dbReference>
<dbReference type="Proteomes" id="UP001057375">
    <property type="component" value="Unassembled WGS sequence"/>
</dbReference>
<dbReference type="CDD" id="cd01570">
    <property type="entry name" value="NAPRTase_A"/>
    <property type="match status" value="1"/>
</dbReference>
<protein>
    <recommendedName>
        <fullName evidence="3 10">Nicotinate phosphoribosyltransferase</fullName>
        <ecNumber evidence="3 10">6.3.4.21</ecNumber>
    </recommendedName>
</protein>
<keyword evidence="7 10" id="KW-0808">Transferase</keyword>
<feature type="domain" description="Nicotinate phosphoribosyltransferase C-terminal" evidence="12">
    <location>
        <begin position="430"/>
        <end position="536"/>
    </location>
</feature>
<dbReference type="SUPFAM" id="SSF54675">
    <property type="entry name" value="Nicotinate/Quinolinate PRTase N-terminal domain-like"/>
    <property type="match status" value="1"/>
</dbReference>
<evidence type="ECO:0000256" key="5">
    <source>
        <dbReference type="ARBA" id="ARBA00022598"/>
    </source>
</evidence>